<evidence type="ECO:0000313" key="2">
    <source>
        <dbReference type="EMBL" id="GMA29447.1"/>
    </source>
</evidence>
<gene>
    <name evidence="2" type="ORF">GCM10025874_27000</name>
</gene>
<dbReference type="Pfam" id="PF00266">
    <property type="entry name" value="Aminotran_5"/>
    <property type="match status" value="1"/>
</dbReference>
<accession>A0AA37XDC6</accession>
<dbReference type="Gene3D" id="3.90.1150.10">
    <property type="entry name" value="Aspartate Aminotransferase, domain 1"/>
    <property type="match status" value="1"/>
</dbReference>
<dbReference type="Gene3D" id="3.40.640.10">
    <property type="entry name" value="Type I PLP-dependent aspartate aminotransferase-like (Major domain)"/>
    <property type="match status" value="1"/>
</dbReference>
<dbReference type="RefSeq" id="WP_284235340.1">
    <property type="nucleotide sequence ID" value="NZ_BSUL01000001.1"/>
</dbReference>
<dbReference type="InterPro" id="IPR015422">
    <property type="entry name" value="PyrdxlP-dep_Trfase_small"/>
</dbReference>
<evidence type="ECO:0000313" key="3">
    <source>
        <dbReference type="Proteomes" id="UP001157160"/>
    </source>
</evidence>
<protein>
    <recommendedName>
        <fullName evidence="1">Aminotransferase class V domain-containing protein</fullName>
    </recommendedName>
</protein>
<dbReference type="Proteomes" id="UP001157160">
    <property type="component" value="Unassembled WGS sequence"/>
</dbReference>
<dbReference type="InterPro" id="IPR000192">
    <property type="entry name" value="Aminotrans_V_dom"/>
</dbReference>
<sequence>MPLWIAEQYGQITPGTIREQLTTTTRAVVVSLVDYRTGAVTDIEGVRQVIGDRLLIVDAVQGFGVVDAPYELADVVATGGRKWLRAGHGTGLLALSDRALDELRPVFSGWNRLEFVPGQDLALTAPGAAGFQVGTPEPVAEARLAAVLESLAEVGVGAVQAAVLERSARLIALADEFGVPVVSPRSEVERAGIVVLDPGAERLAALTAALHNQGVTVTVRDGRVRLSAHVSTGEETFGMLRDALRGYAASLAIGGR</sequence>
<comment type="caution">
    <text evidence="2">The sequence shown here is derived from an EMBL/GenBank/DDBJ whole genome shotgun (WGS) entry which is preliminary data.</text>
</comment>
<keyword evidence="3" id="KW-1185">Reference proteome</keyword>
<name>A0AA37XDC6_9MICO</name>
<organism evidence="2 3">
    <name type="scientific">Arenivirga flava</name>
    <dbReference type="NCBI Taxonomy" id="1930060"/>
    <lineage>
        <taxon>Bacteria</taxon>
        <taxon>Bacillati</taxon>
        <taxon>Actinomycetota</taxon>
        <taxon>Actinomycetes</taxon>
        <taxon>Micrococcales</taxon>
        <taxon>Microbacteriaceae</taxon>
        <taxon>Arenivirga</taxon>
    </lineage>
</organism>
<dbReference type="PANTHER" id="PTHR43586">
    <property type="entry name" value="CYSTEINE DESULFURASE"/>
    <property type="match status" value="1"/>
</dbReference>
<evidence type="ECO:0000259" key="1">
    <source>
        <dbReference type="Pfam" id="PF00266"/>
    </source>
</evidence>
<dbReference type="PANTHER" id="PTHR43586:SF15">
    <property type="entry name" value="BLR3095 PROTEIN"/>
    <property type="match status" value="1"/>
</dbReference>
<dbReference type="InterPro" id="IPR015421">
    <property type="entry name" value="PyrdxlP-dep_Trfase_major"/>
</dbReference>
<feature type="domain" description="Aminotransferase class V" evidence="1">
    <location>
        <begin position="7"/>
        <end position="219"/>
    </location>
</feature>
<proteinExistence type="predicted"/>
<dbReference type="InterPro" id="IPR015424">
    <property type="entry name" value="PyrdxlP-dep_Trfase"/>
</dbReference>
<reference evidence="2 3" key="1">
    <citation type="journal article" date="2014" name="Int. J. Syst. Evol. Microbiol.">
        <title>Complete genome sequence of Corynebacterium casei LMG S-19264T (=DSM 44701T), isolated from a smear-ripened cheese.</title>
        <authorList>
            <consortium name="US DOE Joint Genome Institute (JGI-PGF)"/>
            <person name="Walter F."/>
            <person name="Albersmeier A."/>
            <person name="Kalinowski J."/>
            <person name="Ruckert C."/>
        </authorList>
    </citation>
    <scope>NUCLEOTIDE SEQUENCE [LARGE SCALE GENOMIC DNA]</scope>
    <source>
        <strain evidence="2 3">NBRC 112289</strain>
    </source>
</reference>
<dbReference type="EMBL" id="BSUL01000001">
    <property type="protein sequence ID" value="GMA29447.1"/>
    <property type="molecule type" value="Genomic_DNA"/>
</dbReference>
<dbReference type="AlphaFoldDB" id="A0AA37XDC6"/>
<dbReference type="SUPFAM" id="SSF53383">
    <property type="entry name" value="PLP-dependent transferases"/>
    <property type="match status" value="1"/>
</dbReference>